<reference evidence="3 4" key="1">
    <citation type="journal article" date="2017" name="Gigascience">
        <title>Draft genome of the honey bee ectoparasitic mite, Tropilaelaps mercedesae, is shaped by the parasitic life history.</title>
        <authorList>
            <person name="Dong X."/>
            <person name="Armstrong S.D."/>
            <person name="Xia D."/>
            <person name="Makepeace B.L."/>
            <person name="Darby A.C."/>
            <person name="Kadowaki T."/>
        </authorList>
    </citation>
    <scope>NUCLEOTIDE SEQUENCE [LARGE SCALE GENOMIC DNA]</scope>
    <source>
        <strain evidence="3">Wuxi-XJTLU</strain>
    </source>
</reference>
<evidence type="ECO:0000256" key="1">
    <source>
        <dbReference type="SAM" id="Coils"/>
    </source>
</evidence>
<comment type="caution">
    <text evidence="3">The sequence shown here is derived from an EMBL/GenBank/DDBJ whole genome shotgun (WGS) entry which is preliminary data.</text>
</comment>
<evidence type="ECO:0000313" key="4">
    <source>
        <dbReference type="Proteomes" id="UP000192247"/>
    </source>
</evidence>
<name>A0A1V9WZG0_9ACAR</name>
<dbReference type="EMBL" id="MNPL01031931">
    <property type="protein sequence ID" value="OQR66561.1"/>
    <property type="molecule type" value="Genomic_DNA"/>
</dbReference>
<keyword evidence="1" id="KW-0175">Coiled coil</keyword>
<feature type="non-terminal residue" evidence="3">
    <location>
        <position position="1"/>
    </location>
</feature>
<keyword evidence="4" id="KW-1185">Reference proteome</keyword>
<organism evidence="3 4">
    <name type="scientific">Tropilaelaps mercedesae</name>
    <dbReference type="NCBI Taxonomy" id="418985"/>
    <lineage>
        <taxon>Eukaryota</taxon>
        <taxon>Metazoa</taxon>
        <taxon>Ecdysozoa</taxon>
        <taxon>Arthropoda</taxon>
        <taxon>Chelicerata</taxon>
        <taxon>Arachnida</taxon>
        <taxon>Acari</taxon>
        <taxon>Parasitiformes</taxon>
        <taxon>Mesostigmata</taxon>
        <taxon>Gamasina</taxon>
        <taxon>Dermanyssoidea</taxon>
        <taxon>Laelapidae</taxon>
        <taxon>Tropilaelaps</taxon>
    </lineage>
</organism>
<feature type="region of interest" description="Disordered" evidence="2">
    <location>
        <begin position="64"/>
        <end position="90"/>
    </location>
</feature>
<dbReference type="OrthoDB" id="125347at2759"/>
<sequence length="333" mass="35513">DDNPIQLLQSNDGQSYTVNITVDNSSGNHSQSHPTQVGVVHQSHLLGGVTIGGPGTHMSAISSHVGRGGVQGPQGHDELSDVETGDSADDDQETNIGLTHVSQGQLPVSTSAVGSETNNIALDDIVKTIIYGGSAASAQVISSAAQQHPAAEQYYQDTGTTAANGAPGIASSPTAKDRLAARTAMTAVLVRKILVATKRKLDAETEMIREQKQRHYYEAKMFDERRRRLAEERELIAAQRRKLDAETRFLQEQQRNEVIRRELLLADVSAIKGNINSRGGAVGGMCIRQSRVHSQVPIPIQISGTTDTAGGNPHHITGESKASYVTVVTGSTE</sequence>
<dbReference type="AlphaFoldDB" id="A0A1V9WZG0"/>
<gene>
    <name evidence="3" type="ORF">BIW11_14067</name>
</gene>
<evidence type="ECO:0000313" key="3">
    <source>
        <dbReference type="EMBL" id="OQR66561.1"/>
    </source>
</evidence>
<dbReference type="InParanoid" id="A0A1V9WZG0"/>
<feature type="coiled-coil region" evidence="1">
    <location>
        <begin position="194"/>
        <end position="246"/>
    </location>
</feature>
<evidence type="ECO:0000256" key="2">
    <source>
        <dbReference type="SAM" id="MobiDB-lite"/>
    </source>
</evidence>
<proteinExistence type="predicted"/>
<accession>A0A1V9WZG0</accession>
<protein>
    <submittedName>
        <fullName evidence="3">Uncharacterized protein</fullName>
    </submittedName>
</protein>
<feature type="compositionally biased region" description="Acidic residues" evidence="2">
    <location>
        <begin position="80"/>
        <end position="90"/>
    </location>
</feature>
<dbReference type="Proteomes" id="UP000192247">
    <property type="component" value="Unassembled WGS sequence"/>
</dbReference>